<dbReference type="Pfam" id="PF00196">
    <property type="entry name" value="GerE"/>
    <property type="match status" value="1"/>
</dbReference>
<evidence type="ECO:0000256" key="3">
    <source>
        <dbReference type="ARBA" id="ARBA00023163"/>
    </source>
</evidence>
<feature type="region of interest" description="Disordered" evidence="4">
    <location>
        <begin position="1"/>
        <end position="31"/>
    </location>
</feature>
<evidence type="ECO:0000256" key="1">
    <source>
        <dbReference type="ARBA" id="ARBA00023015"/>
    </source>
</evidence>
<dbReference type="Gene3D" id="3.40.50.300">
    <property type="entry name" value="P-loop containing nucleotide triphosphate hydrolases"/>
    <property type="match status" value="1"/>
</dbReference>
<dbReference type="GO" id="GO:0003677">
    <property type="term" value="F:DNA binding"/>
    <property type="evidence" value="ECO:0007669"/>
    <property type="project" value="UniProtKB-KW"/>
</dbReference>
<dbReference type="EMBL" id="MWIP01000005">
    <property type="protein sequence ID" value="KAF1686711.1"/>
    <property type="molecule type" value="Genomic_DNA"/>
</dbReference>
<dbReference type="PANTHER" id="PTHR44688:SF16">
    <property type="entry name" value="DNA-BINDING TRANSCRIPTIONAL ACTIVATOR DEVR_DOSR"/>
    <property type="match status" value="1"/>
</dbReference>
<keyword evidence="3" id="KW-0804">Transcription</keyword>
<keyword evidence="2" id="KW-0238">DNA-binding</keyword>
<evidence type="ECO:0000313" key="6">
    <source>
        <dbReference type="EMBL" id="KAF1686711.1"/>
    </source>
</evidence>
<reference evidence="6 7" key="1">
    <citation type="submission" date="2017-10" db="EMBL/GenBank/DDBJ databases">
        <title>Whole genome sequencing of Pseudoxanthomonas broegbernensis DSM 12573(T).</title>
        <authorList>
            <person name="Kumar S."/>
            <person name="Bansal K."/>
            <person name="Kaur A."/>
            <person name="Patil P."/>
            <person name="Sharma S."/>
            <person name="Patil P.B."/>
        </authorList>
    </citation>
    <scope>NUCLEOTIDE SEQUENCE [LARGE SCALE GENOMIC DNA]</scope>
    <source>
        <strain evidence="6 7">DSM 12573</strain>
    </source>
</reference>
<dbReference type="InterPro" id="IPR036388">
    <property type="entry name" value="WH-like_DNA-bd_sf"/>
</dbReference>
<dbReference type="AlphaFoldDB" id="A0A7V8GMV4"/>
<dbReference type="SUPFAM" id="SSF52540">
    <property type="entry name" value="P-loop containing nucleoside triphosphate hydrolases"/>
    <property type="match status" value="1"/>
</dbReference>
<dbReference type="InterPro" id="IPR059106">
    <property type="entry name" value="WHD_MalT"/>
</dbReference>
<dbReference type="Proteomes" id="UP000462066">
    <property type="component" value="Unassembled WGS sequence"/>
</dbReference>
<feature type="domain" description="HTH luxR-type" evidence="5">
    <location>
        <begin position="883"/>
        <end position="948"/>
    </location>
</feature>
<dbReference type="PROSITE" id="PS50043">
    <property type="entry name" value="HTH_LUXR_2"/>
    <property type="match status" value="1"/>
</dbReference>
<keyword evidence="1" id="KW-0805">Transcription regulation</keyword>
<dbReference type="GO" id="GO:0006355">
    <property type="term" value="P:regulation of DNA-templated transcription"/>
    <property type="evidence" value="ECO:0007669"/>
    <property type="project" value="InterPro"/>
</dbReference>
<dbReference type="Pfam" id="PF25873">
    <property type="entry name" value="WHD_MalT"/>
    <property type="match status" value="1"/>
</dbReference>
<comment type="caution">
    <text evidence="6">The sequence shown here is derived from an EMBL/GenBank/DDBJ whole genome shotgun (WGS) entry which is preliminary data.</text>
</comment>
<dbReference type="Gene3D" id="1.10.10.10">
    <property type="entry name" value="Winged helix-like DNA-binding domain superfamily/Winged helix DNA-binding domain"/>
    <property type="match status" value="1"/>
</dbReference>
<evidence type="ECO:0000259" key="5">
    <source>
        <dbReference type="PROSITE" id="PS50043"/>
    </source>
</evidence>
<evidence type="ECO:0000256" key="2">
    <source>
        <dbReference type="ARBA" id="ARBA00023125"/>
    </source>
</evidence>
<gene>
    <name evidence="6" type="ORF">B1992_07345</name>
</gene>
<dbReference type="InterPro" id="IPR041617">
    <property type="entry name" value="TPR_MalT"/>
</dbReference>
<evidence type="ECO:0000313" key="7">
    <source>
        <dbReference type="Proteomes" id="UP000462066"/>
    </source>
</evidence>
<dbReference type="PRINTS" id="PR00038">
    <property type="entry name" value="HTHLUXR"/>
</dbReference>
<organism evidence="6 7">
    <name type="scientific">Pseudoxanthomonas broegbernensis</name>
    <dbReference type="NCBI Taxonomy" id="83619"/>
    <lineage>
        <taxon>Bacteria</taxon>
        <taxon>Pseudomonadati</taxon>
        <taxon>Pseudomonadota</taxon>
        <taxon>Gammaproteobacteria</taxon>
        <taxon>Lysobacterales</taxon>
        <taxon>Lysobacteraceae</taxon>
        <taxon>Pseudoxanthomonas</taxon>
    </lineage>
</organism>
<dbReference type="Gene3D" id="1.25.40.10">
    <property type="entry name" value="Tetratricopeptide repeat domain"/>
    <property type="match status" value="1"/>
</dbReference>
<dbReference type="PANTHER" id="PTHR44688">
    <property type="entry name" value="DNA-BINDING TRANSCRIPTIONAL ACTIVATOR DEVR_DOSR"/>
    <property type="match status" value="1"/>
</dbReference>
<sequence>MHKTGAARAMAGKRAAATGNGARVGRAARRRARRHCYARPKAIAAAGIERRWPRMGKDIDVDVLIPTKIAPPVWMGDQVRRELLLSRLDGALARRLTLVHAPAGYGKTSLLAQWRQRHDDGSILTAWLTLERDDSDLKRLARYVTLAMNGGVHGDDDAAGGTGLPPRAALSAIVRQVASERRPVVLVFDDFHRAESPALAEFLGSLIRLAPENCHFIVASRDYPMLGQSVLAAEDQVLELTAEDLRFSACEAQAMFARGQGPAIDSADVQRILERTEGWPIALQLAFLSLRRGLDPGRLLAGLSGSGSELARYLSEQVLVGLPADMQEAVLRTALVDRLDGDVASLLCARADGWQVLERLEQQGVFLIPHPGEGQAYRYHQLFAECMRERLARQDRALFVALQGDAARWFAGRGHVTEAVNHALQAEDEALLAGILEDAGAWRLIPRGLQNVAARGLERLSDAAVSARPRLVLARVYLAIKRGELGAARADYDRLAAAMEAERPPAGQANEIRIVGDVLAEYENAPVTLEDLLARESLLRTLPSSDHLMLGNVCESLGAKYYEGGWLERAMEPTLAAREHHQAQGSLYSDLFTRFLEARIRRAQGRLKEATAILDEARAQIAGHFGDRSDLAANCAAFEADLLCEQDRLAEAAALLEWSLPHMEQSDGWVDVYAAAYLTAARIACARGAMEEAQAVLARARRLARRRRLDQLELLAWLCELQLRLRHDGAGDGARELAAQLGLDALADEMARESAVYRQVAIAASLCRCELALLEGEVDAALAELAALRRWASRHGAGRLLIEVDLLAAHGLLRSGEAAAAQARFDEAVGMAMFQGIARPFVDAWHRIEPLVRDALHGGPQGDRFREQFLKGLARSVPARPPAAGAAGLLSEAELAVLEPLCRGRSNKEIARLIGMSPDTVKYRLKSLFRKIGVSKRRDAVRVLRERGLVAGEDAPAPAGDA</sequence>
<name>A0A7V8GMV4_9GAMM</name>
<dbReference type="CDD" id="cd06170">
    <property type="entry name" value="LuxR_C_like"/>
    <property type="match status" value="1"/>
</dbReference>
<dbReference type="PROSITE" id="PS00622">
    <property type="entry name" value="HTH_LUXR_1"/>
    <property type="match status" value="1"/>
</dbReference>
<dbReference type="InterPro" id="IPR011990">
    <property type="entry name" value="TPR-like_helical_dom_sf"/>
</dbReference>
<accession>A0A7V8GMV4</accession>
<protein>
    <recommendedName>
        <fullName evidence="5">HTH luxR-type domain-containing protein</fullName>
    </recommendedName>
</protein>
<feature type="compositionally biased region" description="Low complexity" evidence="4">
    <location>
        <begin position="1"/>
        <end position="25"/>
    </location>
</feature>
<dbReference type="InterPro" id="IPR016032">
    <property type="entry name" value="Sig_transdc_resp-reg_C-effctor"/>
</dbReference>
<dbReference type="InterPro" id="IPR000792">
    <property type="entry name" value="Tscrpt_reg_LuxR_C"/>
</dbReference>
<keyword evidence="7" id="KW-1185">Reference proteome</keyword>
<dbReference type="SMART" id="SM00421">
    <property type="entry name" value="HTH_LUXR"/>
    <property type="match status" value="1"/>
</dbReference>
<proteinExistence type="predicted"/>
<dbReference type="Pfam" id="PF17874">
    <property type="entry name" value="TPR_MalT"/>
    <property type="match status" value="1"/>
</dbReference>
<dbReference type="InterPro" id="IPR027417">
    <property type="entry name" value="P-loop_NTPase"/>
</dbReference>
<dbReference type="InterPro" id="IPR041664">
    <property type="entry name" value="AAA_16"/>
</dbReference>
<dbReference type="Pfam" id="PF13191">
    <property type="entry name" value="AAA_16"/>
    <property type="match status" value="1"/>
</dbReference>
<dbReference type="SUPFAM" id="SSF46894">
    <property type="entry name" value="C-terminal effector domain of the bipartite response regulators"/>
    <property type="match status" value="1"/>
</dbReference>
<evidence type="ECO:0000256" key="4">
    <source>
        <dbReference type="SAM" id="MobiDB-lite"/>
    </source>
</evidence>